<evidence type="ECO:0000313" key="2">
    <source>
        <dbReference type="EMBL" id="SFU73570.1"/>
    </source>
</evidence>
<proteinExistence type="predicted"/>
<keyword evidence="3" id="KW-1185">Reference proteome</keyword>
<dbReference type="AlphaFoldDB" id="A0A1I7IKV6"/>
<feature type="compositionally biased region" description="Polar residues" evidence="1">
    <location>
        <begin position="1"/>
        <end position="13"/>
    </location>
</feature>
<dbReference type="Gene3D" id="3.40.50.150">
    <property type="entry name" value="Vaccinia Virus protein VP39"/>
    <property type="match status" value="1"/>
</dbReference>
<dbReference type="SUPFAM" id="SSF53335">
    <property type="entry name" value="S-adenosyl-L-methionine-dependent methyltransferases"/>
    <property type="match status" value="1"/>
</dbReference>
<evidence type="ECO:0008006" key="4">
    <source>
        <dbReference type="Google" id="ProtNLM"/>
    </source>
</evidence>
<accession>A0A1I7IKV6</accession>
<evidence type="ECO:0000313" key="3">
    <source>
        <dbReference type="Proteomes" id="UP000199391"/>
    </source>
</evidence>
<dbReference type="EMBL" id="FPBO01000008">
    <property type="protein sequence ID" value="SFU73570.1"/>
    <property type="molecule type" value="Genomic_DNA"/>
</dbReference>
<feature type="region of interest" description="Disordered" evidence="1">
    <location>
        <begin position="1"/>
        <end position="26"/>
    </location>
</feature>
<sequence>MSLSTTIPSTQQARDPGGPDLAAVKQRQQATWASGDFAVIGVTLQIVGETLAEAADIRAGEQVIDIAAGNGNATLAAAHRFAKVTSTDYVPALLEKGRMRAAA</sequence>
<gene>
    <name evidence="2" type="ORF">SAMN05216552_1008109</name>
</gene>
<dbReference type="InterPro" id="IPR029063">
    <property type="entry name" value="SAM-dependent_MTases_sf"/>
</dbReference>
<protein>
    <recommendedName>
        <fullName evidence="4">Methyltransferase domain-containing protein</fullName>
    </recommendedName>
</protein>
<evidence type="ECO:0000256" key="1">
    <source>
        <dbReference type="SAM" id="MobiDB-lite"/>
    </source>
</evidence>
<reference evidence="3" key="1">
    <citation type="submission" date="2016-10" db="EMBL/GenBank/DDBJ databases">
        <authorList>
            <person name="Varghese N."/>
            <person name="Submissions S."/>
        </authorList>
    </citation>
    <scope>NUCLEOTIDE SEQUENCE [LARGE SCALE GENOMIC DNA]</scope>
    <source>
        <strain evidence="3">CGMCC 1.11014</strain>
    </source>
</reference>
<dbReference type="STRING" id="1035707.SAMN05216552_1008109"/>
<name>A0A1I7IKV6_9BURK</name>
<dbReference type="Proteomes" id="UP000199391">
    <property type="component" value="Unassembled WGS sequence"/>
</dbReference>
<organism evidence="2 3">
    <name type="scientific">Pseudoduganella namucuonensis</name>
    <dbReference type="NCBI Taxonomy" id="1035707"/>
    <lineage>
        <taxon>Bacteria</taxon>
        <taxon>Pseudomonadati</taxon>
        <taxon>Pseudomonadota</taxon>
        <taxon>Betaproteobacteria</taxon>
        <taxon>Burkholderiales</taxon>
        <taxon>Oxalobacteraceae</taxon>
        <taxon>Telluria group</taxon>
        <taxon>Pseudoduganella</taxon>
    </lineage>
</organism>